<dbReference type="EMBL" id="MZMT01000044">
    <property type="protein sequence ID" value="PIO43245.1"/>
    <property type="molecule type" value="Genomic_DNA"/>
</dbReference>
<dbReference type="GO" id="GO:0016491">
    <property type="term" value="F:oxidoreductase activity"/>
    <property type="evidence" value="ECO:0007669"/>
    <property type="project" value="UniProtKB-KW"/>
</dbReference>
<evidence type="ECO:0000256" key="4">
    <source>
        <dbReference type="ARBA" id="ARBA00022723"/>
    </source>
</evidence>
<evidence type="ECO:0000256" key="6">
    <source>
        <dbReference type="ARBA" id="ARBA00023002"/>
    </source>
</evidence>
<keyword evidence="4" id="KW-0479">Metal-binding</keyword>
<dbReference type="InterPro" id="IPR006058">
    <property type="entry name" value="2Fe2S_fd_BS"/>
</dbReference>
<dbReference type="CDD" id="cd06215">
    <property type="entry name" value="FNR_iron_sulfur_binding_1"/>
    <property type="match status" value="1"/>
</dbReference>
<dbReference type="InterPro" id="IPR036010">
    <property type="entry name" value="2Fe-2S_ferredoxin-like_sf"/>
</dbReference>
<dbReference type="InterPro" id="IPR017927">
    <property type="entry name" value="FAD-bd_FR_type"/>
</dbReference>
<dbReference type="AlphaFoldDB" id="A0A2N9VUS7"/>
<reference evidence="14" key="1">
    <citation type="journal article" date="2017" name="Int J Environ Stud">
        <title>Does the Miocene-Pliocene relict legume Oxytropis triphylla form nitrogen-fixing nodules with a combination of bacterial strains?</title>
        <authorList>
            <person name="Safronova V."/>
            <person name="Belimov A."/>
            <person name="Sazanova A."/>
            <person name="Kuznetsova I."/>
            <person name="Popova J."/>
            <person name="Andronov E."/>
            <person name="Verkhozina A."/>
            <person name="Tikhonovich I."/>
        </authorList>
    </citation>
    <scope>NUCLEOTIDE SEQUENCE [LARGE SCALE GENOMIC DNA]</scope>
    <source>
        <strain evidence="14">Tri-38</strain>
    </source>
</reference>
<keyword evidence="6" id="KW-0560">Oxidoreductase</keyword>
<dbReference type="SUPFAM" id="SSF63380">
    <property type="entry name" value="Riboflavin synthase domain-like"/>
    <property type="match status" value="1"/>
</dbReference>
<dbReference type="InterPro" id="IPR001041">
    <property type="entry name" value="2Fe-2S_ferredoxin-type"/>
</dbReference>
<evidence type="ECO:0000256" key="3">
    <source>
        <dbReference type="ARBA" id="ARBA00022714"/>
    </source>
</evidence>
<dbReference type="InterPro" id="IPR001433">
    <property type="entry name" value="OxRdtase_FAD/NAD-bd"/>
</dbReference>
<evidence type="ECO:0000256" key="5">
    <source>
        <dbReference type="ARBA" id="ARBA00022827"/>
    </source>
</evidence>
<dbReference type="InterPro" id="IPR050415">
    <property type="entry name" value="MRET"/>
</dbReference>
<keyword evidence="2" id="KW-0285">Flavoprotein</keyword>
<dbReference type="InterPro" id="IPR039261">
    <property type="entry name" value="FNR_nucleotide-bd"/>
</dbReference>
<dbReference type="PRINTS" id="PR00371">
    <property type="entry name" value="FPNCR"/>
</dbReference>
<dbReference type="Proteomes" id="UP000232163">
    <property type="component" value="Unassembled WGS sequence"/>
</dbReference>
<dbReference type="Gene3D" id="2.40.30.10">
    <property type="entry name" value="Translation factors"/>
    <property type="match status" value="1"/>
</dbReference>
<accession>A0A2N9VUS7</accession>
<dbReference type="GO" id="GO:0051537">
    <property type="term" value="F:2 iron, 2 sulfur cluster binding"/>
    <property type="evidence" value="ECO:0007669"/>
    <property type="project" value="UniProtKB-KW"/>
</dbReference>
<dbReference type="Pfam" id="PF00175">
    <property type="entry name" value="NAD_binding_1"/>
    <property type="match status" value="1"/>
</dbReference>
<keyword evidence="5" id="KW-0274">FAD</keyword>
<dbReference type="Gene3D" id="3.10.20.30">
    <property type="match status" value="1"/>
</dbReference>
<name>A0A2N9VUS7_9HYPH</name>
<dbReference type="InterPro" id="IPR017938">
    <property type="entry name" value="Riboflavin_synthase-like_b-brl"/>
</dbReference>
<proteinExistence type="inferred from homology"/>
<evidence type="ECO:0000259" key="12">
    <source>
        <dbReference type="PROSITE" id="PS51384"/>
    </source>
</evidence>
<dbReference type="InterPro" id="IPR008333">
    <property type="entry name" value="Cbr1-like_FAD-bd_dom"/>
</dbReference>
<dbReference type="KEGG" id="pht:BLM14_26675"/>
<evidence type="ECO:0000313" key="13">
    <source>
        <dbReference type="EMBL" id="PIO43245.1"/>
    </source>
</evidence>
<keyword evidence="3" id="KW-0001">2Fe-2S</keyword>
<dbReference type="PRINTS" id="PR00410">
    <property type="entry name" value="PHEHYDRXLASE"/>
</dbReference>
<dbReference type="Gene3D" id="3.40.50.80">
    <property type="entry name" value="Nucleotide-binding domain of ferredoxin-NADP reductase (FNR) module"/>
    <property type="match status" value="1"/>
</dbReference>
<feature type="domain" description="FAD-binding FR-type" evidence="12">
    <location>
        <begin position="21"/>
        <end position="124"/>
    </location>
</feature>
<gene>
    <name evidence="13" type="ORF">B5P45_19405</name>
</gene>
<dbReference type="CDD" id="cd00207">
    <property type="entry name" value="fer2"/>
    <property type="match status" value="1"/>
</dbReference>
<organism evidence="13 14">
    <name type="scientific">Phyllobacterium zundukense</name>
    <dbReference type="NCBI Taxonomy" id="1867719"/>
    <lineage>
        <taxon>Bacteria</taxon>
        <taxon>Pseudomonadati</taxon>
        <taxon>Pseudomonadota</taxon>
        <taxon>Alphaproteobacteria</taxon>
        <taxon>Hyphomicrobiales</taxon>
        <taxon>Phyllobacteriaceae</taxon>
        <taxon>Phyllobacterium</taxon>
    </lineage>
</organism>
<dbReference type="InterPro" id="IPR001709">
    <property type="entry name" value="Flavoprot_Pyr_Nucl_cyt_Rdtase"/>
</dbReference>
<evidence type="ECO:0000256" key="10">
    <source>
        <dbReference type="ARBA" id="ARBA00061434"/>
    </source>
</evidence>
<evidence type="ECO:0000256" key="1">
    <source>
        <dbReference type="ARBA" id="ARBA00001974"/>
    </source>
</evidence>
<evidence type="ECO:0000313" key="14">
    <source>
        <dbReference type="Proteomes" id="UP000232163"/>
    </source>
</evidence>
<comment type="cofactor">
    <cofactor evidence="1">
        <name>FAD</name>
        <dbReference type="ChEBI" id="CHEBI:57692"/>
    </cofactor>
</comment>
<dbReference type="RefSeq" id="WP_237143687.1">
    <property type="nucleotide sequence ID" value="NZ_CP017943.1"/>
</dbReference>
<evidence type="ECO:0000259" key="11">
    <source>
        <dbReference type="PROSITE" id="PS51085"/>
    </source>
</evidence>
<dbReference type="PROSITE" id="PS00197">
    <property type="entry name" value="2FE2S_FER_1"/>
    <property type="match status" value="1"/>
</dbReference>
<evidence type="ECO:0000256" key="7">
    <source>
        <dbReference type="ARBA" id="ARBA00023004"/>
    </source>
</evidence>
<dbReference type="PROSITE" id="PS51085">
    <property type="entry name" value="2FE2S_FER_2"/>
    <property type="match status" value="1"/>
</dbReference>
<dbReference type="Pfam" id="PF00111">
    <property type="entry name" value="Fer2"/>
    <property type="match status" value="1"/>
</dbReference>
<sequence length="360" mass="39223">MATDLLPQAMSQVSGEYWDPETDDRLVCIDVHDETHDVKSFTFVSPDRKQFEFSAGQYFKFELGLDNEDDGRCYSVSSSPLRRNAITITVKRVPGGKVSNWLHDNLTPNTSVCASGPLGRFVRPAAKKFLFLSGGSGITPLMSMARELADTAVSTDVIFLHAGRSPKDLIFREEIANIARRVKGFRILMLPEDIGTERCWPGISGRISKEFLSLAAPDIADRVVMCCGPAPFMAAARKISVELGAPESNYHEESFDAGVIEEAPAPASQAVETKSFSVQFSKQGKSIEVRADQTVLSCAKKSGVRIPSSCASGICGTCKSKLISGTVDMKHDGGIRQREIDAGFFLPCCSRPLSDLVIER</sequence>
<comment type="similarity">
    <text evidence="10">In the N-terminal section; belongs to the FAD-binding oxidoreductase type 6 family.</text>
</comment>
<keyword evidence="7" id="KW-0408">Iron</keyword>
<evidence type="ECO:0000256" key="9">
    <source>
        <dbReference type="ARBA" id="ARBA00034078"/>
    </source>
</evidence>
<dbReference type="GO" id="GO:0046872">
    <property type="term" value="F:metal ion binding"/>
    <property type="evidence" value="ECO:0007669"/>
    <property type="project" value="UniProtKB-KW"/>
</dbReference>
<evidence type="ECO:0000256" key="2">
    <source>
        <dbReference type="ARBA" id="ARBA00022630"/>
    </source>
</evidence>
<protein>
    <submittedName>
        <fullName evidence="13">Hybrid-cluster NAD(P)-dependent oxidoreductase</fullName>
    </submittedName>
</protein>
<comment type="cofactor">
    <cofactor evidence="9">
        <name>[2Fe-2S] cluster</name>
        <dbReference type="ChEBI" id="CHEBI:190135"/>
    </cofactor>
</comment>
<keyword evidence="14" id="KW-1185">Reference proteome</keyword>
<dbReference type="PROSITE" id="PS51384">
    <property type="entry name" value="FAD_FR"/>
    <property type="match status" value="1"/>
</dbReference>
<dbReference type="PANTHER" id="PTHR47354">
    <property type="entry name" value="NADH OXIDOREDUCTASE HCR"/>
    <property type="match status" value="1"/>
</dbReference>
<feature type="domain" description="2Fe-2S ferredoxin-type" evidence="11">
    <location>
        <begin position="276"/>
        <end position="360"/>
    </location>
</feature>
<dbReference type="SUPFAM" id="SSF52343">
    <property type="entry name" value="Ferredoxin reductase-like, C-terminal NADP-linked domain"/>
    <property type="match status" value="1"/>
</dbReference>
<dbReference type="SUPFAM" id="SSF54292">
    <property type="entry name" value="2Fe-2S ferredoxin-like"/>
    <property type="match status" value="1"/>
</dbReference>
<dbReference type="InterPro" id="IPR012675">
    <property type="entry name" value="Beta-grasp_dom_sf"/>
</dbReference>
<evidence type="ECO:0000256" key="8">
    <source>
        <dbReference type="ARBA" id="ARBA00023014"/>
    </source>
</evidence>
<dbReference type="Pfam" id="PF00970">
    <property type="entry name" value="FAD_binding_6"/>
    <property type="match status" value="1"/>
</dbReference>
<keyword evidence="8" id="KW-0411">Iron-sulfur</keyword>
<comment type="caution">
    <text evidence="13">The sequence shown here is derived from an EMBL/GenBank/DDBJ whole genome shotgun (WGS) entry which is preliminary data.</text>
</comment>
<dbReference type="PANTHER" id="PTHR47354:SF6">
    <property type="entry name" value="NADH OXIDOREDUCTASE HCR"/>
    <property type="match status" value="1"/>
</dbReference>